<protein>
    <submittedName>
        <fullName evidence="1">Uncharacterized protein</fullName>
    </submittedName>
</protein>
<sequence>MSPAGGNCHDNGDHCRRLGGGLKGQWTTELSGSALMFPKSSVESVSSSISPITALEQRHEEQSSTTRVSYRAPLQICTLTFYGTDFLTKSAWLQSFFFFFYPGCNMFCEVHQSLLQQSNIILPSCASQLGRC</sequence>
<accession>A0ABV0XUF4</accession>
<name>A0ABV0XUF4_9TELE</name>
<keyword evidence="2" id="KW-1185">Reference proteome</keyword>
<evidence type="ECO:0000313" key="2">
    <source>
        <dbReference type="Proteomes" id="UP001469553"/>
    </source>
</evidence>
<gene>
    <name evidence="1" type="ORF">AMECASPLE_026833</name>
</gene>
<organism evidence="1 2">
    <name type="scientific">Ameca splendens</name>
    <dbReference type="NCBI Taxonomy" id="208324"/>
    <lineage>
        <taxon>Eukaryota</taxon>
        <taxon>Metazoa</taxon>
        <taxon>Chordata</taxon>
        <taxon>Craniata</taxon>
        <taxon>Vertebrata</taxon>
        <taxon>Euteleostomi</taxon>
        <taxon>Actinopterygii</taxon>
        <taxon>Neopterygii</taxon>
        <taxon>Teleostei</taxon>
        <taxon>Neoteleostei</taxon>
        <taxon>Acanthomorphata</taxon>
        <taxon>Ovalentaria</taxon>
        <taxon>Atherinomorphae</taxon>
        <taxon>Cyprinodontiformes</taxon>
        <taxon>Goodeidae</taxon>
        <taxon>Ameca</taxon>
    </lineage>
</organism>
<evidence type="ECO:0000313" key="1">
    <source>
        <dbReference type="EMBL" id="MEQ2284945.1"/>
    </source>
</evidence>
<comment type="caution">
    <text evidence="1">The sequence shown here is derived from an EMBL/GenBank/DDBJ whole genome shotgun (WGS) entry which is preliminary data.</text>
</comment>
<reference evidence="1 2" key="1">
    <citation type="submission" date="2021-06" db="EMBL/GenBank/DDBJ databases">
        <authorList>
            <person name="Palmer J.M."/>
        </authorList>
    </citation>
    <scope>NUCLEOTIDE SEQUENCE [LARGE SCALE GENOMIC DNA]</scope>
    <source>
        <strain evidence="1 2">AS_MEX2019</strain>
        <tissue evidence="1">Muscle</tissue>
    </source>
</reference>
<dbReference type="Proteomes" id="UP001469553">
    <property type="component" value="Unassembled WGS sequence"/>
</dbReference>
<proteinExistence type="predicted"/>
<dbReference type="EMBL" id="JAHRIP010012190">
    <property type="protein sequence ID" value="MEQ2284945.1"/>
    <property type="molecule type" value="Genomic_DNA"/>
</dbReference>